<reference evidence="3" key="2">
    <citation type="journal article" date="2020" name="Int. Dairy J.">
        <title>Lactic acid bacterial diversity in Brie cheese focusing on salt concentration and pH of isolation medium and characterisation of halophilic and alkaliphilic lactic acid bacterial isolates.</title>
        <authorList>
            <person name="Unno R."/>
            <person name="Matsutani M."/>
            <person name="Suzuki T."/>
            <person name="Kodama K."/>
            <person name="Matsushita H."/>
            <person name="Yamasato K."/>
            <person name="Koizumi Y."/>
            <person name="Ishikawa M."/>
        </authorList>
    </citation>
    <scope>NUCLEOTIDE SEQUENCE</scope>
    <source>
        <strain evidence="3">7C1</strain>
        <strain evidence="2">8C4</strain>
    </source>
</reference>
<feature type="domain" description="N-acetyltransferase" evidence="1">
    <location>
        <begin position="2"/>
        <end position="152"/>
    </location>
</feature>
<protein>
    <submittedName>
        <fullName evidence="3">GNAT family acetyltransferase</fullName>
    </submittedName>
</protein>
<dbReference type="Proteomes" id="UP000886597">
    <property type="component" value="Unassembled WGS sequence"/>
</dbReference>
<dbReference type="GO" id="GO:0016747">
    <property type="term" value="F:acyltransferase activity, transferring groups other than amino-acyl groups"/>
    <property type="evidence" value="ECO:0007669"/>
    <property type="project" value="InterPro"/>
</dbReference>
<gene>
    <name evidence="2" type="ORF">TK11N_04200</name>
    <name evidence="3" type="ORF">TK2N_04200</name>
</gene>
<accession>A0AAN4UB47</accession>
<keyword evidence="5" id="KW-1185">Reference proteome</keyword>
<proteinExistence type="predicted"/>
<name>A0AAN4UB47_9ENTE</name>
<evidence type="ECO:0000313" key="4">
    <source>
        <dbReference type="Proteomes" id="UP000886597"/>
    </source>
</evidence>
<evidence type="ECO:0000259" key="1">
    <source>
        <dbReference type="PROSITE" id="PS51186"/>
    </source>
</evidence>
<dbReference type="Proteomes" id="UP000886607">
    <property type="component" value="Unassembled WGS sequence"/>
</dbReference>
<dbReference type="InterPro" id="IPR016181">
    <property type="entry name" value="Acyl_CoA_acyltransferase"/>
</dbReference>
<evidence type="ECO:0000313" key="5">
    <source>
        <dbReference type="Proteomes" id="UP000886607"/>
    </source>
</evidence>
<dbReference type="PROSITE" id="PS51186">
    <property type="entry name" value="GNAT"/>
    <property type="match status" value="1"/>
</dbReference>
<dbReference type="EMBL" id="BKBQ01000005">
    <property type="protein sequence ID" value="GEQ53576.1"/>
    <property type="molecule type" value="Genomic_DNA"/>
</dbReference>
<organism evidence="3 4">
    <name type="scientific">Tetragenococcus koreensis</name>
    <dbReference type="NCBI Taxonomy" id="290335"/>
    <lineage>
        <taxon>Bacteria</taxon>
        <taxon>Bacillati</taxon>
        <taxon>Bacillota</taxon>
        <taxon>Bacilli</taxon>
        <taxon>Lactobacillales</taxon>
        <taxon>Enterococcaceae</taxon>
        <taxon>Tetragenococcus</taxon>
    </lineage>
</organism>
<reference evidence="3" key="1">
    <citation type="submission" date="2019-08" db="EMBL/GenBank/DDBJ databases">
        <authorList>
            <person name="Ishikawa M."/>
            <person name="Suzuki T."/>
            <person name="Matsutani M."/>
        </authorList>
    </citation>
    <scope>NUCLEOTIDE SEQUENCE</scope>
    <source>
        <strain evidence="3">7C1</strain>
        <strain evidence="2">8C4</strain>
    </source>
</reference>
<dbReference type="RefSeq" id="WP_202583515.1">
    <property type="nucleotide sequence ID" value="NZ_BKBO01000005.1"/>
</dbReference>
<sequence length="182" mass="21217">MLTIQELNSDSISFKDAKRIYLNSFPQKEQLPAEILINNIALGKAKFSGIFSESQLVGIVYYTMYENLAYIFYFAIDSTIQSKGYGREAMKTIRKHFANYKIILLVEEVREDAENNEQRKSRKRFYLRNGFVGSGKIMTEGGVRYEMLHSKNADVSVEEYKKITDYFFEDNDNNYRENESAV</sequence>
<dbReference type="AlphaFoldDB" id="A0AAN4UB47"/>
<evidence type="ECO:0000313" key="3">
    <source>
        <dbReference type="EMBL" id="GEQ53576.1"/>
    </source>
</evidence>
<dbReference type="InterPro" id="IPR000182">
    <property type="entry name" value="GNAT_dom"/>
</dbReference>
<evidence type="ECO:0000313" key="2">
    <source>
        <dbReference type="EMBL" id="GEQ48568.1"/>
    </source>
</evidence>
<dbReference type="Gene3D" id="3.40.630.30">
    <property type="match status" value="1"/>
</dbReference>
<comment type="caution">
    <text evidence="3">The sequence shown here is derived from an EMBL/GenBank/DDBJ whole genome shotgun (WGS) entry which is preliminary data.</text>
</comment>
<dbReference type="Pfam" id="PF00583">
    <property type="entry name" value="Acetyltransf_1"/>
    <property type="match status" value="1"/>
</dbReference>
<dbReference type="EMBL" id="BKBO01000005">
    <property type="protein sequence ID" value="GEQ48568.1"/>
    <property type="molecule type" value="Genomic_DNA"/>
</dbReference>
<dbReference type="SUPFAM" id="SSF55729">
    <property type="entry name" value="Acyl-CoA N-acyltransferases (Nat)"/>
    <property type="match status" value="1"/>
</dbReference>
<dbReference type="CDD" id="cd04301">
    <property type="entry name" value="NAT_SF"/>
    <property type="match status" value="1"/>
</dbReference>